<dbReference type="HOGENOM" id="CLU_157278_0_0_6"/>
<feature type="domain" description="CdiI immunity protein" evidence="1">
    <location>
        <begin position="3"/>
        <end position="93"/>
    </location>
</feature>
<organism evidence="2 3">
    <name type="scientific">Enterobacter cloacae subsp. cloacae (strain ATCC 13047 / DSM 30054 / NBRC 13535 / NCTC 10005 / WDCM 00083 / NCDC 279-56)</name>
    <dbReference type="NCBI Taxonomy" id="716541"/>
    <lineage>
        <taxon>Bacteria</taxon>
        <taxon>Pseudomonadati</taxon>
        <taxon>Pseudomonadota</taxon>
        <taxon>Gammaproteobacteria</taxon>
        <taxon>Enterobacterales</taxon>
        <taxon>Enterobacteriaceae</taxon>
        <taxon>Enterobacter</taxon>
        <taxon>Enterobacter cloacae complex</taxon>
    </lineage>
</organism>
<evidence type="ECO:0000313" key="2">
    <source>
        <dbReference type="EMBL" id="ADF59671.1"/>
    </source>
</evidence>
<dbReference type="Proteomes" id="UP000002363">
    <property type="component" value="Chromosome"/>
</dbReference>
<keyword evidence="3" id="KW-1185">Reference proteome</keyword>
<accession>A0A0H3CEV4</accession>
<dbReference type="EnsemblBacteria" id="ADF59671">
    <property type="protein sequence ID" value="ADF59671"/>
    <property type="gene ID" value="ECL_00103"/>
</dbReference>
<dbReference type="InterPro" id="IPR041129">
    <property type="entry name" value="CdiI_2"/>
</dbReference>
<evidence type="ECO:0000259" key="1">
    <source>
        <dbReference type="Pfam" id="PF18593"/>
    </source>
</evidence>
<evidence type="ECO:0000313" key="3">
    <source>
        <dbReference type="Proteomes" id="UP000002363"/>
    </source>
</evidence>
<protein>
    <recommendedName>
        <fullName evidence="1">CdiI immunity protein domain-containing protein</fullName>
    </recommendedName>
</protein>
<proteinExistence type="predicted"/>
<dbReference type="PATRIC" id="fig|716541.4.peg.399"/>
<dbReference type="KEGG" id="enc:ECL_00103"/>
<reference evidence="2 3" key="1">
    <citation type="journal article" date="2010" name="J. Bacteriol.">
        <title>Complete genome sequence of Enterobacter cloacae subsp. cloacae type strain ATCC 13047.</title>
        <authorList>
            <person name="Ren Y."/>
            <person name="Ren Y."/>
            <person name="Zhou Z."/>
            <person name="Guo X."/>
            <person name="Li Y."/>
            <person name="Feng L."/>
            <person name="Wang L."/>
        </authorList>
    </citation>
    <scope>NUCLEOTIDE SEQUENCE [LARGE SCALE GENOMIC DNA]</scope>
    <source>
        <strain evidence="3">ATCC 13047 / DSM 30054 / NBRC 13535 / NCTC 10005 / WDCM 00083 / NCDC 279-56</strain>
    </source>
</reference>
<dbReference type="Pfam" id="PF18593">
    <property type="entry name" value="CdiI_2"/>
    <property type="match status" value="1"/>
</dbReference>
<dbReference type="AlphaFoldDB" id="A0A0H3CEV4"/>
<gene>
    <name evidence="2" type="ordered locus">ECL_00103</name>
</gene>
<dbReference type="RefSeq" id="WP_013094874.1">
    <property type="nucleotide sequence ID" value="NC_014121.1"/>
</dbReference>
<sequence>MQNFYHLDQLIHGYFNQDYDLINDGEDTIEGIIGLFKKTAPGWLLKELAEEIDTFIECYGDKLDDEFKSRYGFDFSPELWETTSYDFLMTVRRLALA</sequence>
<dbReference type="eggNOG" id="ENOG5032SDE">
    <property type="taxonomic scope" value="Bacteria"/>
</dbReference>
<name>A0A0H3CEV4_ENTCC</name>
<dbReference type="OrthoDB" id="6624269at2"/>
<dbReference type="EMBL" id="CP001918">
    <property type="protein sequence ID" value="ADF59671.1"/>
    <property type="molecule type" value="Genomic_DNA"/>
</dbReference>